<feature type="transmembrane region" description="Helical" evidence="6">
    <location>
        <begin position="314"/>
        <end position="338"/>
    </location>
</feature>
<evidence type="ECO:0000256" key="2">
    <source>
        <dbReference type="ARBA" id="ARBA00022475"/>
    </source>
</evidence>
<comment type="subcellular location">
    <subcellularLocation>
        <location evidence="1">Cell membrane</location>
        <topology evidence="1">Multi-pass membrane protein</topology>
    </subcellularLocation>
</comment>
<accession>A0A412Q951</accession>
<feature type="transmembrane region" description="Helical" evidence="6">
    <location>
        <begin position="188"/>
        <end position="208"/>
    </location>
</feature>
<comment type="caution">
    <text evidence="7">The sequence shown here is derived from an EMBL/GenBank/DDBJ whole genome shotgun (WGS) entry which is preliminary data.</text>
</comment>
<name>A0A412Q951_PHOVU</name>
<reference evidence="7 8" key="1">
    <citation type="submission" date="2018-08" db="EMBL/GenBank/DDBJ databases">
        <title>A genome reference for cultivated species of the human gut microbiota.</title>
        <authorList>
            <person name="Zou Y."/>
            <person name="Xue W."/>
            <person name="Luo G."/>
        </authorList>
    </citation>
    <scope>NUCLEOTIDE SEQUENCE [LARGE SCALE GENOMIC DNA]</scope>
    <source>
        <strain evidence="7 8">AF18-14</strain>
    </source>
</reference>
<evidence type="ECO:0000256" key="4">
    <source>
        <dbReference type="ARBA" id="ARBA00022989"/>
    </source>
</evidence>
<feature type="transmembrane region" description="Helical" evidence="6">
    <location>
        <begin position="160"/>
        <end position="182"/>
    </location>
</feature>
<sequence length="508" mass="58325">MVGMNNNKTIAKNTLYLYFRMIVIIAINLFAVRIILKVLGIEDYGIYNVVGGIVTLFSFLSSSLSSGAQRFFAYEIGHEDYNQLQKVFSMTVMVYCGMAFMILVLLETVGVWFLNNRMNIPFHRLSAANWVFQFSVLTFILNIIMIPYNAAIIAWERMAFFAYLSIVEAVSKLLCVVSLIYIVGDKLVIYAAIVFIITCILFCIYRLYCIRNLRGCKIVWHYNPVLCKSLLGYSGWNMIGSIALILRNQGVNIVLNLFFTPMVNAAHTIGQQINGIISQFISNIYMSTRPQITKYYAIGQKEKMWSLVFSSSKFSYYLLLFLCLPLFLEIEILLRLWLEEVPEYTSVIVRLLLIVLLIETTVNQIVSVFQAANKIRKFQSCSSLVLLLNIPISYVFLKYTSFVMVPYIVSVALSCVYVVSLLWIAYLEVGLNIKKYISDILFKVLLISFLSAVMPFLFCQYAHSSLIRFLYTCVLSLLSTSLVIWSVGLTHMEKEYIRRFFQNIKSKL</sequence>
<keyword evidence="2" id="KW-1003">Cell membrane</keyword>
<keyword evidence="5 6" id="KW-0472">Membrane</keyword>
<dbReference type="EMBL" id="QRXI01000048">
    <property type="protein sequence ID" value="RGT86412.1"/>
    <property type="molecule type" value="Genomic_DNA"/>
</dbReference>
<dbReference type="GO" id="GO:0005886">
    <property type="term" value="C:plasma membrane"/>
    <property type="evidence" value="ECO:0007669"/>
    <property type="project" value="UniProtKB-SubCell"/>
</dbReference>
<dbReference type="Proteomes" id="UP000283833">
    <property type="component" value="Unassembled WGS sequence"/>
</dbReference>
<evidence type="ECO:0000256" key="3">
    <source>
        <dbReference type="ARBA" id="ARBA00022692"/>
    </source>
</evidence>
<feature type="transmembrane region" description="Helical" evidence="6">
    <location>
        <begin position="440"/>
        <end position="463"/>
    </location>
</feature>
<feature type="transmembrane region" description="Helical" evidence="6">
    <location>
        <begin position="21"/>
        <end position="40"/>
    </location>
</feature>
<proteinExistence type="predicted"/>
<feature type="transmembrane region" description="Helical" evidence="6">
    <location>
        <begin position="403"/>
        <end position="428"/>
    </location>
</feature>
<dbReference type="PANTHER" id="PTHR30250">
    <property type="entry name" value="PST FAMILY PREDICTED COLANIC ACID TRANSPORTER"/>
    <property type="match status" value="1"/>
</dbReference>
<evidence type="ECO:0000256" key="5">
    <source>
        <dbReference type="ARBA" id="ARBA00023136"/>
    </source>
</evidence>
<feature type="transmembrane region" description="Helical" evidence="6">
    <location>
        <begin position="378"/>
        <end position="397"/>
    </location>
</feature>
<feature type="transmembrane region" description="Helical" evidence="6">
    <location>
        <begin position="46"/>
        <end position="66"/>
    </location>
</feature>
<feature type="transmembrane region" description="Helical" evidence="6">
    <location>
        <begin position="127"/>
        <end position="148"/>
    </location>
</feature>
<protein>
    <submittedName>
        <fullName evidence="7">Lipopolysaccharide biosynthesis protein</fullName>
    </submittedName>
</protein>
<dbReference type="InterPro" id="IPR050833">
    <property type="entry name" value="Poly_Biosynth_Transport"/>
</dbReference>
<evidence type="ECO:0000313" key="8">
    <source>
        <dbReference type="Proteomes" id="UP000283833"/>
    </source>
</evidence>
<gene>
    <name evidence="7" type="ORF">DWX04_21285</name>
</gene>
<evidence type="ECO:0000313" key="7">
    <source>
        <dbReference type="EMBL" id="RGT86412.1"/>
    </source>
</evidence>
<organism evidence="7 8">
    <name type="scientific">Phocaeicola vulgatus</name>
    <name type="common">Bacteroides vulgatus</name>
    <dbReference type="NCBI Taxonomy" id="821"/>
    <lineage>
        <taxon>Bacteria</taxon>
        <taxon>Pseudomonadati</taxon>
        <taxon>Bacteroidota</taxon>
        <taxon>Bacteroidia</taxon>
        <taxon>Bacteroidales</taxon>
        <taxon>Bacteroidaceae</taxon>
        <taxon>Phocaeicola</taxon>
    </lineage>
</organism>
<feature type="transmembrane region" description="Helical" evidence="6">
    <location>
        <begin position="344"/>
        <end position="366"/>
    </location>
</feature>
<feature type="transmembrane region" description="Helical" evidence="6">
    <location>
        <begin position="469"/>
        <end position="489"/>
    </location>
</feature>
<keyword evidence="4 6" id="KW-1133">Transmembrane helix</keyword>
<dbReference type="AlphaFoldDB" id="A0A412Q951"/>
<dbReference type="Pfam" id="PF01943">
    <property type="entry name" value="Polysacc_synt"/>
    <property type="match status" value="1"/>
</dbReference>
<dbReference type="InterPro" id="IPR002797">
    <property type="entry name" value="Polysacc_synth"/>
</dbReference>
<dbReference type="PANTHER" id="PTHR30250:SF26">
    <property type="entry name" value="PSMA PROTEIN"/>
    <property type="match status" value="1"/>
</dbReference>
<evidence type="ECO:0000256" key="6">
    <source>
        <dbReference type="SAM" id="Phobius"/>
    </source>
</evidence>
<feature type="transmembrane region" description="Helical" evidence="6">
    <location>
        <begin position="87"/>
        <end position="115"/>
    </location>
</feature>
<keyword evidence="3 6" id="KW-0812">Transmembrane</keyword>
<evidence type="ECO:0000256" key="1">
    <source>
        <dbReference type="ARBA" id="ARBA00004651"/>
    </source>
</evidence>